<dbReference type="Gene3D" id="2.60.120.1440">
    <property type="match status" value="1"/>
</dbReference>
<accession>A0A1R3SY27</accession>
<evidence type="ECO:0000259" key="3">
    <source>
        <dbReference type="Pfam" id="PF16344"/>
    </source>
</evidence>
<feature type="domain" description="FecR protein" evidence="2">
    <location>
        <begin position="133"/>
        <end position="227"/>
    </location>
</feature>
<organism evidence="4 5">
    <name type="scientific">Proteiniphilum saccharofermentans</name>
    <dbReference type="NCBI Taxonomy" id="1642647"/>
    <lineage>
        <taxon>Bacteria</taxon>
        <taxon>Pseudomonadati</taxon>
        <taxon>Bacteroidota</taxon>
        <taxon>Bacteroidia</taxon>
        <taxon>Bacteroidales</taxon>
        <taxon>Dysgonomonadaceae</taxon>
        <taxon>Proteiniphilum</taxon>
    </lineage>
</organism>
<dbReference type="PIRSF" id="PIRSF018266">
    <property type="entry name" value="FecR"/>
    <property type="match status" value="1"/>
</dbReference>
<dbReference type="InterPro" id="IPR006860">
    <property type="entry name" value="FecR"/>
</dbReference>
<dbReference type="STRING" id="1642647.PSM36_1591"/>
<dbReference type="Gene3D" id="3.55.50.30">
    <property type="match status" value="1"/>
</dbReference>
<dbReference type="InterPro" id="IPR012373">
    <property type="entry name" value="Ferrdict_sens_TM"/>
</dbReference>
<dbReference type="KEGG" id="psac:PSM36_1591"/>
<dbReference type="AlphaFoldDB" id="A0A1R3SY27"/>
<feature type="transmembrane region" description="Helical" evidence="1">
    <location>
        <begin position="87"/>
        <end position="109"/>
    </location>
</feature>
<reference evidence="4 5" key="1">
    <citation type="submission" date="2016-08" db="EMBL/GenBank/DDBJ databases">
        <authorList>
            <person name="Seilhamer J.J."/>
        </authorList>
    </citation>
    <scope>NUCLEOTIDE SEQUENCE [LARGE SCALE GENOMIC DNA]</scope>
    <source>
        <strain evidence="4">M3/6</strain>
    </source>
</reference>
<keyword evidence="1" id="KW-0472">Membrane</keyword>
<sequence>MDKDKLPEKNNEEKFLLKYFLRRIHNNETTQKEKNVIELLKQSYEPARGIRRLTDKGLKKAIARNRKQIMKEIGTSQYSKGKTIRRIPLVIGSSAAAIALLLILLTFPFTKDPSLTDTTAIPSESSSIEKQFTTGNDMKKIVLADGSTIFLNQGTTISLRQGKFNAHTREIWLDEGEAFFDVKKEASRPFIVHTPNGISTQVLGTSFNIRAYAQLEEQVISVNTGRVQVYDEKENKIILDPDYKVSVKNGNNEFVAGKTDAGNISAWRSGTIMLEQATIREVAFRLKQAFNITLIYDHAVNDNERIVTSFTLNTPQEEVLTTICKLYNVHYKRNNNRVELIK</sequence>
<dbReference type="PANTHER" id="PTHR30273">
    <property type="entry name" value="PERIPLASMIC SIGNAL SENSOR AND SIGMA FACTOR ACTIVATOR FECR-RELATED"/>
    <property type="match status" value="1"/>
</dbReference>
<protein>
    <submittedName>
        <fullName evidence="4">Periplasmic ferric-dicitrate binding protein FerR</fullName>
    </submittedName>
</protein>
<dbReference type="Proteomes" id="UP000187464">
    <property type="component" value="Chromosome I"/>
</dbReference>
<dbReference type="Pfam" id="PF04773">
    <property type="entry name" value="FecR"/>
    <property type="match status" value="1"/>
</dbReference>
<evidence type="ECO:0000313" key="4">
    <source>
        <dbReference type="EMBL" id="SCD20411.1"/>
    </source>
</evidence>
<dbReference type="EMBL" id="LT605205">
    <property type="protein sequence ID" value="SCD20411.1"/>
    <property type="molecule type" value="Genomic_DNA"/>
</dbReference>
<dbReference type="GO" id="GO:0016989">
    <property type="term" value="F:sigma factor antagonist activity"/>
    <property type="evidence" value="ECO:0007669"/>
    <property type="project" value="TreeGrafter"/>
</dbReference>
<dbReference type="PANTHER" id="PTHR30273:SF2">
    <property type="entry name" value="PROTEIN FECR"/>
    <property type="match status" value="1"/>
</dbReference>
<keyword evidence="1" id="KW-1133">Transmembrane helix</keyword>
<dbReference type="RefSeq" id="WP_076930442.1">
    <property type="nucleotide sequence ID" value="NZ_LT605205.1"/>
</dbReference>
<name>A0A1R3SY27_9BACT</name>
<evidence type="ECO:0000313" key="5">
    <source>
        <dbReference type="Proteomes" id="UP000187464"/>
    </source>
</evidence>
<evidence type="ECO:0000259" key="2">
    <source>
        <dbReference type="Pfam" id="PF04773"/>
    </source>
</evidence>
<evidence type="ECO:0000256" key="1">
    <source>
        <dbReference type="SAM" id="Phobius"/>
    </source>
</evidence>
<keyword evidence="1" id="KW-0812">Transmembrane</keyword>
<keyword evidence="5" id="KW-1185">Reference proteome</keyword>
<proteinExistence type="predicted"/>
<gene>
    <name evidence="4" type="ORF">PSM36_1591</name>
</gene>
<dbReference type="InterPro" id="IPR032508">
    <property type="entry name" value="FecR_C"/>
</dbReference>
<dbReference type="Pfam" id="PF16344">
    <property type="entry name" value="FecR_C"/>
    <property type="match status" value="1"/>
</dbReference>
<feature type="domain" description="Protein FecR C-terminal" evidence="3">
    <location>
        <begin position="272"/>
        <end position="338"/>
    </location>
</feature>